<keyword evidence="2" id="KW-1185">Reference proteome</keyword>
<dbReference type="AlphaFoldDB" id="A0A6C2CPZ3"/>
<reference evidence="1 2" key="1">
    <citation type="submission" date="2019-01" db="EMBL/GenBank/DDBJ databases">
        <title>Zoogloea oleivorans genome sequencing and assembly.</title>
        <authorList>
            <person name="Tancsics A."/>
            <person name="Farkas M."/>
            <person name="Kriszt B."/>
            <person name="Maroti G."/>
            <person name="Horvath B."/>
        </authorList>
    </citation>
    <scope>NUCLEOTIDE SEQUENCE [LARGE SCALE GENOMIC DNA]</scope>
    <source>
        <strain evidence="1 2">Buc</strain>
    </source>
</reference>
<dbReference type="OrthoDB" id="9835420at2"/>
<proteinExistence type="predicted"/>
<dbReference type="EMBL" id="SDKK01000011">
    <property type="protein sequence ID" value="TYC56167.1"/>
    <property type="molecule type" value="Genomic_DNA"/>
</dbReference>
<dbReference type="Proteomes" id="UP000389128">
    <property type="component" value="Unassembled WGS sequence"/>
</dbReference>
<sequence>MDHDILTSDTPARLFFRWKNVLRFRIGIADCSGLAQLPNAEDFPDEFPVDEFGIGHLLGEVLGLAALKLFRVSGTSFPGEWSFDPVGQWLHALACVDRMTDTGRLSVVYRVIDLGLSAPNRLHVLNARLDALSNDDLHRMAMEAVQGERMKPDVFEGLME</sequence>
<name>A0A6C2CPZ3_9RHOO</name>
<dbReference type="RefSeq" id="WP_148579461.1">
    <property type="nucleotide sequence ID" value="NZ_SDKK01000011.1"/>
</dbReference>
<protein>
    <submittedName>
        <fullName evidence="1">Uncharacterized protein</fullName>
    </submittedName>
</protein>
<evidence type="ECO:0000313" key="1">
    <source>
        <dbReference type="EMBL" id="TYC56167.1"/>
    </source>
</evidence>
<comment type="caution">
    <text evidence="1">The sequence shown here is derived from an EMBL/GenBank/DDBJ whole genome shotgun (WGS) entry which is preliminary data.</text>
</comment>
<organism evidence="1 2">
    <name type="scientific">Zoogloea oleivorans</name>
    <dbReference type="NCBI Taxonomy" id="1552750"/>
    <lineage>
        <taxon>Bacteria</taxon>
        <taxon>Pseudomonadati</taxon>
        <taxon>Pseudomonadota</taxon>
        <taxon>Betaproteobacteria</taxon>
        <taxon>Rhodocyclales</taxon>
        <taxon>Zoogloeaceae</taxon>
        <taxon>Zoogloea</taxon>
    </lineage>
</organism>
<accession>A0A6C2CPZ3</accession>
<gene>
    <name evidence="1" type="ORF">ETQ85_12765</name>
</gene>
<evidence type="ECO:0000313" key="2">
    <source>
        <dbReference type="Proteomes" id="UP000389128"/>
    </source>
</evidence>